<feature type="transmembrane region" description="Helical" evidence="8">
    <location>
        <begin position="133"/>
        <end position="153"/>
    </location>
</feature>
<feature type="non-terminal residue" evidence="9">
    <location>
        <position position="1"/>
    </location>
</feature>
<gene>
    <name evidence="9" type="ORF">ADK38_04115</name>
</gene>
<dbReference type="Pfam" id="PF09594">
    <property type="entry name" value="GT87"/>
    <property type="match status" value="1"/>
</dbReference>
<evidence type="ECO:0000256" key="8">
    <source>
        <dbReference type="SAM" id="Phobius"/>
    </source>
</evidence>
<keyword evidence="5 8" id="KW-1133">Transmembrane helix</keyword>
<evidence type="ECO:0000256" key="5">
    <source>
        <dbReference type="ARBA" id="ARBA00022989"/>
    </source>
</evidence>
<accession>A0ABR5JCW1</accession>
<evidence type="ECO:0000256" key="4">
    <source>
        <dbReference type="ARBA" id="ARBA00022692"/>
    </source>
</evidence>
<sequence>ACPVVALPLTIGGVDPPVIGLVCLALAFTHRDRPGLAGLALGVAAALKWTAWPAVPVVIALLWVCRGRRDALRCAAGAAGLAVLTVVPVALVDTGAFYQNVVLYPLGLGPTQSSAESPLLGHLIVSVVPQGKAVAVALILISALAVGASLLLRPVRDVVAAADRLALGLILAIVLSPATRIGYAIYPVVLLLWPRFMVALSRHAAPLPTARAASDPLPAPAAATTD</sequence>
<organism evidence="9 10">
    <name type="scientific">Streptomyces varsoviensis</name>
    <dbReference type="NCBI Taxonomy" id="67373"/>
    <lineage>
        <taxon>Bacteria</taxon>
        <taxon>Bacillati</taxon>
        <taxon>Actinomycetota</taxon>
        <taxon>Actinomycetes</taxon>
        <taxon>Kitasatosporales</taxon>
        <taxon>Streptomycetaceae</taxon>
        <taxon>Streptomyces</taxon>
    </lineage>
</organism>
<reference evidence="9 10" key="1">
    <citation type="submission" date="2015-07" db="EMBL/GenBank/DDBJ databases">
        <authorList>
            <person name="Ju K.-S."/>
            <person name="Doroghazi J.R."/>
            <person name="Metcalf W.W."/>
        </authorList>
    </citation>
    <scope>NUCLEOTIDE SEQUENCE [LARGE SCALE GENOMIC DNA]</scope>
    <source>
        <strain evidence="9 10">NRRL B-3589</strain>
    </source>
</reference>
<protein>
    <submittedName>
        <fullName evidence="9">Membrane protein</fullName>
    </submittedName>
</protein>
<feature type="transmembrane region" description="Helical" evidence="8">
    <location>
        <begin position="76"/>
        <end position="98"/>
    </location>
</feature>
<dbReference type="InterPro" id="IPR018584">
    <property type="entry name" value="GT87"/>
</dbReference>
<comment type="similarity">
    <text evidence="7">Belongs to the glycosyltransferase 87 family.</text>
</comment>
<keyword evidence="3" id="KW-0808">Transferase</keyword>
<feature type="transmembrane region" description="Helical" evidence="8">
    <location>
        <begin position="36"/>
        <end position="64"/>
    </location>
</feature>
<evidence type="ECO:0000256" key="1">
    <source>
        <dbReference type="ARBA" id="ARBA00004651"/>
    </source>
</evidence>
<evidence type="ECO:0000256" key="6">
    <source>
        <dbReference type="ARBA" id="ARBA00023136"/>
    </source>
</evidence>
<evidence type="ECO:0000256" key="2">
    <source>
        <dbReference type="ARBA" id="ARBA00022475"/>
    </source>
</evidence>
<comment type="caution">
    <text evidence="9">The sequence shown here is derived from an EMBL/GenBank/DDBJ whole genome shotgun (WGS) entry which is preliminary data.</text>
</comment>
<comment type="subcellular location">
    <subcellularLocation>
        <location evidence="1">Cell membrane</location>
        <topology evidence="1">Multi-pass membrane protein</topology>
    </subcellularLocation>
</comment>
<keyword evidence="4 8" id="KW-0812">Transmembrane</keyword>
<evidence type="ECO:0000313" key="9">
    <source>
        <dbReference type="EMBL" id="KOG91276.1"/>
    </source>
</evidence>
<name>A0ABR5JCW1_9ACTN</name>
<evidence type="ECO:0000256" key="7">
    <source>
        <dbReference type="ARBA" id="ARBA00024033"/>
    </source>
</evidence>
<evidence type="ECO:0000313" key="10">
    <source>
        <dbReference type="Proteomes" id="UP000037020"/>
    </source>
</evidence>
<evidence type="ECO:0000256" key="3">
    <source>
        <dbReference type="ARBA" id="ARBA00022679"/>
    </source>
</evidence>
<keyword evidence="6 8" id="KW-0472">Membrane</keyword>
<keyword evidence="10" id="KW-1185">Reference proteome</keyword>
<keyword evidence="2" id="KW-1003">Cell membrane</keyword>
<dbReference type="EMBL" id="LGUT01000333">
    <property type="protein sequence ID" value="KOG91276.1"/>
    <property type="molecule type" value="Genomic_DNA"/>
</dbReference>
<feature type="transmembrane region" description="Helical" evidence="8">
    <location>
        <begin position="165"/>
        <end position="186"/>
    </location>
</feature>
<proteinExistence type="inferred from homology"/>
<dbReference type="Proteomes" id="UP000037020">
    <property type="component" value="Unassembled WGS sequence"/>
</dbReference>